<keyword evidence="8 10" id="KW-0675">Receptor</keyword>
<dbReference type="GO" id="GO:0007165">
    <property type="term" value="P:signal transduction"/>
    <property type="evidence" value="ECO:0007669"/>
    <property type="project" value="UniProtKB-KW"/>
</dbReference>
<evidence type="ECO:0000256" key="6">
    <source>
        <dbReference type="ARBA" id="ARBA00022989"/>
    </source>
</evidence>
<keyword evidence="12" id="KW-1185">Reference proteome</keyword>
<protein>
    <recommendedName>
        <fullName evidence="10">Odorant receptor</fullName>
    </recommendedName>
</protein>
<proteinExistence type="inferred from homology"/>
<dbReference type="PANTHER" id="PTHR21137:SF35">
    <property type="entry name" value="ODORANT RECEPTOR 19A-RELATED"/>
    <property type="match status" value="1"/>
</dbReference>
<keyword evidence="9 10" id="KW-0807">Transducer</keyword>
<evidence type="ECO:0000256" key="2">
    <source>
        <dbReference type="ARBA" id="ARBA00022475"/>
    </source>
</evidence>
<keyword evidence="5 10" id="KW-0552">Olfaction</keyword>
<name>A0A9P0HPN2_NEZVI</name>
<gene>
    <name evidence="11" type="ORF">NEZAVI_LOCUS14564</name>
</gene>
<evidence type="ECO:0000256" key="8">
    <source>
        <dbReference type="ARBA" id="ARBA00023170"/>
    </source>
</evidence>
<organism evidence="11 12">
    <name type="scientific">Nezara viridula</name>
    <name type="common">Southern green stink bug</name>
    <name type="synonym">Cimex viridulus</name>
    <dbReference type="NCBI Taxonomy" id="85310"/>
    <lineage>
        <taxon>Eukaryota</taxon>
        <taxon>Metazoa</taxon>
        <taxon>Ecdysozoa</taxon>
        <taxon>Arthropoda</taxon>
        <taxon>Hexapoda</taxon>
        <taxon>Insecta</taxon>
        <taxon>Pterygota</taxon>
        <taxon>Neoptera</taxon>
        <taxon>Paraneoptera</taxon>
        <taxon>Hemiptera</taxon>
        <taxon>Heteroptera</taxon>
        <taxon>Panheteroptera</taxon>
        <taxon>Pentatomomorpha</taxon>
        <taxon>Pentatomoidea</taxon>
        <taxon>Pentatomidae</taxon>
        <taxon>Pentatominae</taxon>
        <taxon>Nezara</taxon>
    </lineage>
</organism>
<dbReference type="GO" id="GO:0005549">
    <property type="term" value="F:odorant binding"/>
    <property type="evidence" value="ECO:0007669"/>
    <property type="project" value="InterPro"/>
</dbReference>
<evidence type="ECO:0000256" key="4">
    <source>
        <dbReference type="ARBA" id="ARBA00022692"/>
    </source>
</evidence>
<evidence type="ECO:0000256" key="9">
    <source>
        <dbReference type="ARBA" id="ARBA00023224"/>
    </source>
</evidence>
<comment type="similarity">
    <text evidence="10">Belongs to the insect chemoreceptor superfamily. Heteromeric odorant receptor channel (TC 1.A.69) family.</text>
</comment>
<reference evidence="11" key="1">
    <citation type="submission" date="2022-01" db="EMBL/GenBank/DDBJ databases">
        <authorList>
            <person name="King R."/>
        </authorList>
    </citation>
    <scope>NUCLEOTIDE SEQUENCE</scope>
</reference>
<dbReference type="Pfam" id="PF02949">
    <property type="entry name" value="7tm_6"/>
    <property type="match status" value="1"/>
</dbReference>
<keyword evidence="7 10" id="KW-0472">Membrane</keyword>
<dbReference type="GO" id="GO:0004984">
    <property type="term" value="F:olfactory receptor activity"/>
    <property type="evidence" value="ECO:0007669"/>
    <property type="project" value="InterPro"/>
</dbReference>
<feature type="transmembrane region" description="Helical" evidence="10">
    <location>
        <begin position="160"/>
        <end position="181"/>
    </location>
</feature>
<evidence type="ECO:0000313" key="12">
    <source>
        <dbReference type="Proteomes" id="UP001152798"/>
    </source>
</evidence>
<dbReference type="InterPro" id="IPR004117">
    <property type="entry name" value="7tm6_olfct_rcpt"/>
</dbReference>
<dbReference type="EMBL" id="OV725082">
    <property type="protein sequence ID" value="CAH1406678.1"/>
    <property type="molecule type" value="Genomic_DNA"/>
</dbReference>
<sequence length="391" mass="45533">MCYEQSRMFRRGMAISKKTFRFALPLPLTMMMVLSVLIGIVVDTVINFETVDWAEKVGDFCLRCNGLGHCIHAYVWTKEIDRLSDAVDVWLSYRLLEEEGQRLKKECQEWMDSFNYYFSNFMNFGQVGLILLPFTKLLGDAVVSDLYIFKMWSPLPTEEWWATLLVYCYQICTNMINFVIYEGLTSYVASVSVNIGHQVRLMGLSCGTVQQRAARLADMRQRRITDPARWHAIYCAELNRELAFSARHFQQLYRNAEEMCRIFSGLVDLVFYSGMSMVIMFGLKIVTEKENKIIFIMSTLFVSLVIANQYLYTIINDSISDEIIALQFTIYDSPWHQLPLRCQKSIHIMQTMVRKMPTLTNIMGLHVDREMFLKVINATYCYISTLLSMDI</sequence>
<dbReference type="Proteomes" id="UP001152798">
    <property type="component" value="Chromosome 6"/>
</dbReference>
<comment type="subcellular location">
    <subcellularLocation>
        <location evidence="1 10">Cell membrane</location>
        <topology evidence="1 10">Multi-pass membrane protein</topology>
    </subcellularLocation>
</comment>
<keyword evidence="2" id="KW-1003">Cell membrane</keyword>
<evidence type="ECO:0000256" key="1">
    <source>
        <dbReference type="ARBA" id="ARBA00004651"/>
    </source>
</evidence>
<comment type="caution">
    <text evidence="10">Lacks conserved residue(s) required for the propagation of feature annotation.</text>
</comment>
<keyword evidence="6 10" id="KW-1133">Transmembrane helix</keyword>
<keyword evidence="3 10" id="KW-0716">Sensory transduction</keyword>
<evidence type="ECO:0000256" key="3">
    <source>
        <dbReference type="ARBA" id="ARBA00022606"/>
    </source>
</evidence>
<accession>A0A9P0HPN2</accession>
<evidence type="ECO:0000256" key="10">
    <source>
        <dbReference type="RuleBase" id="RU351113"/>
    </source>
</evidence>
<dbReference type="AlphaFoldDB" id="A0A9P0HPN2"/>
<dbReference type="GO" id="GO:0005886">
    <property type="term" value="C:plasma membrane"/>
    <property type="evidence" value="ECO:0007669"/>
    <property type="project" value="UniProtKB-SubCell"/>
</dbReference>
<keyword evidence="4 10" id="KW-0812">Transmembrane</keyword>
<feature type="transmembrane region" description="Helical" evidence="10">
    <location>
        <begin position="293"/>
        <end position="312"/>
    </location>
</feature>
<feature type="transmembrane region" description="Helical" evidence="10">
    <location>
        <begin position="20"/>
        <end position="42"/>
    </location>
</feature>
<evidence type="ECO:0000256" key="5">
    <source>
        <dbReference type="ARBA" id="ARBA00022725"/>
    </source>
</evidence>
<dbReference type="OrthoDB" id="6617954at2759"/>
<dbReference type="PANTHER" id="PTHR21137">
    <property type="entry name" value="ODORANT RECEPTOR"/>
    <property type="match status" value="1"/>
</dbReference>
<evidence type="ECO:0000256" key="7">
    <source>
        <dbReference type="ARBA" id="ARBA00023136"/>
    </source>
</evidence>
<evidence type="ECO:0000313" key="11">
    <source>
        <dbReference type="EMBL" id="CAH1406678.1"/>
    </source>
</evidence>
<feature type="transmembrane region" description="Helical" evidence="10">
    <location>
        <begin position="262"/>
        <end position="281"/>
    </location>
</feature>